<evidence type="ECO:0000256" key="1">
    <source>
        <dbReference type="ARBA" id="ARBA00023180"/>
    </source>
</evidence>
<accession>A0A1B6MQY3</accession>
<dbReference type="SUPFAM" id="SSF53474">
    <property type="entry name" value="alpha/beta-Hydrolases"/>
    <property type="match status" value="1"/>
</dbReference>
<evidence type="ECO:0000259" key="2">
    <source>
        <dbReference type="Pfam" id="PF00135"/>
    </source>
</evidence>
<dbReference type="Pfam" id="PF00135">
    <property type="entry name" value="COesterase"/>
    <property type="match status" value="1"/>
</dbReference>
<reference evidence="3" key="1">
    <citation type="submission" date="2015-11" db="EMBL/GenBank/DDBJ databases">
        <title>De novo transcriptome assembly of four potential Pierce s Disease insect vectors from Arizona vineyards.</title>
        <authorList>
            <person name="Tassone E.E."/>
        </authorList>
    </citation>
    <scope>NUCLEOTIDE SEQUENCE</scope>
</reference>
<organism evidence="3">
    <name type="scientific">Graphocephala atropunctata</name>
    <dbReference type="NCBI Taxonomy" id="36148"/>
    <lineage>
        <taxon>Eukaryota</taxon>
        <taxon>Metazoa</taxon>
        <taxon>Ecdysozoa</taxon>
        <taxon>Arthropoda</taxon>
        <taxon>Hexapoda</taxon>
        <taxon>Insecta</taxon>
        <taxon>Pterygota</taxon>
        <taxon>Neoptera</taxon>
        <taxon>Paraneoptera</taxon>
        <taxon>Hemiptera</taxon>
        <taxon>Auchenorrhyncha</taxon>
        <taxon>Membracoidea</taxon>
        <taxon>Cicadellidae</taxon>
        <taxon>Cicadellinae</taxon>
        <taxon>Cicadellini</taxon>
        <taxon>Graphocephala</taxon>
    </lineage>
</organism>
<dbReference type="InterPro" id="IPR029058">
    <property type="entry name" value="AB_hydrolase_fold"/>
</dbReference>
<sequence>MFSYPSLKVTRYFANLTYGYIFGYNGAWAGPPSYFSTYKMTGVSHGADLYYLLYVNGSSQYVDHCTPNIPNLEMKNQMVKWWTTFAKTSIPDPTWKKISDGGYLVIDWPLSTMNITAFEGRFYDFWANMKKPPAGSSADYLKLSFFVVLAALLSLLS</sequence>
<name>A0A1B6MQY3_9HEMI</name>
<evidence type="ECO:0000313" key="3">
    <source>
        <dbReference type="EMBL" id="JAT38331.1"/>
    </source>
</evidence>
<gene>
    <name evidence="3" type="ORF">g.25780</name>
</gene>
<dbReference type="Gene3D" id="3.40.50.1820">
    <property type="entry name" value="alpha/beta hydrolase"/>
    <property type="match status" value="1"/>
</dbReference>
<keyword evidence="1" id="KW-0325">Glycoprotein</keyword>
<dbReference type="AlphaFoldDB" id="A0A1B6MQY3"/>
<dbReference type="InterPro" id="IPR002018">
    <property type="entry name" value="CarbesteraseB"/>
</dbReference>
<feature type="domain" description="Carboxylesterase type B" evidence="2">
    <location>
        <begin position="5"/>
        <end position="109"/>
    </location>
</feature>
<dbReference type="EMBL" id="GEBQ01001646">
    <property type="protein sequence ID" value="JAT38331.1"/>
    <property type="molecule type" value="Transcribed_RNA"/>
</dbReference>
<protein>
    <recommendedName>
        <fullName evidence="2">Carboxylesterase type B domain-containing protein</fullName>
    </recommendedName>
</protein>
<proteinExistence type="predicted"/>